<keyword evidence="6" id="KW-0472">Membrane</keyword>
<evidence type="ECO:0000256" key="3">
    <source>
        <dbReference type="ARBA" id="ARBA00022475"/>
    </source>
</evidence>
<reference evidence="8" key="2">
    <citation type="submission" date="2022-09" db="EMBL/GenBank/DDBJ databases">
        <title>Biosynthetic gene clusters of Dactylosporangioum fulvum.</title>
        <authorList>
            <person name="Caradec T."/>
        </authorList>
    </citation>
    <scope>NUCLEOTIDE SEQUENCE</scope>
    <source>
        <strain evidence="8">NRRL B-16292</strain>
    </source>
</reference>
<evidence type="ECO:0000256" key="5">
    <source>
        <dbReference type="ARBA" id="ARBA00022989"/>
    </source>
</evidence>
<name>A0ABY5W1Q1_9ACTN</name>
<dbReference type="EMBL" id="CP073720">
    <property type="protein sequence ID" value="UWP83194.1"/>
    <property type="molecule type" value="Genomic_DNA"/>
</dbReference>
<keyword evidence="3" id="KW-1003">Cell membrane</keyword>
<keyword evidence="7" id="KW-0732">Signal</keyword>
<protein>
    <submittedName>
        <fullName evidence="8">MmpS family protein</fullName>
    </submittedName>
</protein>
<dbReference type="Pfam" id="PF05423">
    <property type="entry name" value="Mycobact_memb"/>
    <property type="match status" value="1"/>
</dbReference>
<sequence>MRKNSLVALSALSLFALGCGVDTNQGTTQGPGVADAASSAAGAHSVVFEVTGKGVSKASSVTYGIGGNSSQANGAALPWKKEATSTDTLLTVSIVAQSGTGTGTITCRITVDGKVVVENSSEGQYAVVTCSGNA</sequence>
<evidence type="ECO:0000256" key="2">
    <source>
        <dbReference type="ARBA" id="ARBA00007531"/>
    </source>
</evidence>
<dbReference type="Gene3D" id="2.60.40.2880">
    <property type="entry name" value="MmpS1-5, C-terminal soluble domain"/>
    <property type="match status" value="1"/>
</dbReference>
<evidence type="ECO:0000313" key="9">
    <source>
        <dbReference type="Proteomes" id="UP001059617"/>
    </source>
</evidence>
<evidence type="ECO:0000256" key="1">
    <source>
        <dbReference type="ARBA" id="ARBA00004236"/>
    </source>
</evidence>
<comment type="similarity">
    <text evidence="2">Belongs to the MmpS family.</text>
</comment>
<feature type="signal peptide" evidence="7">
    <location>
        <begin position="1"/>
        <end position="18"/>
    </location>
</feature>
<evidence type="ECO:0000256" key="4">
    <source>
        <dbReference type="ARBA" id="ARBA00022692"/>
    </source>
</evidence>
<organism evidence="8 9">
    <name type="scientific">Dactylosporangium fulvum</name>
    <dbReference type="NCBI Taxonomy" id="53359"/>
    <lineage>
        <taxon>Bacteria</taxon>
        <taxon>Bacillati</taxon>
        <taxon>Actinomycetota</taxon>
        <taxon>Actinomycetes</taxon>
        <taxon>Micromonosporales</taxon>
        <taxon>Micromonosporaceae</taxon>
        <taxon>Dactylosporangium</taxon>
    </lineage>
</organism>
<dbReference type="InterPro" id="IPR038468">
    <property type="entry name" value="MmpS_C"/>
</dbReference>
<evidence type="ECO:0000256" key="7">
    <source>
        <dbReference type="SAM" id="SignalP"/>
    </source>
</evidence>
<evidence type="ECO:0000256" key="6">
    <source>
        <dbReference type="ARBA" id="ARBA00023136"/>
    </source>
</evidence>
<reference evidence="8" key="1">
    <citation type="submission" date="2021-04" db="EMBL/GenBank/DDBJ databases">
        <authorList>
            <person name="Hartkoorn R.C."/>
            <person name="Beaudoing E."/>
            <person name="Hot D."/>
        </authorList>
    </citation>
    <scope>NUCLEOTIDE SEQUENCE</scope>
    <source>
        <strain evidence="8">NRRL B-16292</strain>
    </source>
</reference>
<accession>A0ABY5W1Q1</accession>
<comment type="subcellular location">
    <subcellularLocation>
        <location evidence="1">Cell membrane</location>
    </subcellularLocation>
</comment>
<dbReference type="RefSeq" id="WP_259860974.1">
    <property type="nucleotide sequence ID" value="NZ_BAAAST010000024.1"/>
</dbReference>
<feature type="chain" id="PRO_5046722151" evidence="7">
    <location>
        <begin position="19"/>
        <end position="134"/>
    </location>
</feature>
<dbReference type="PROSITE" id="PS51257">
    <property type="entry name" value="PROKAR_LIPOPROTEIN"/>
    <property type="match status" value="1"/>
</dbReference>
<dbReference type="InterPro" id="IPR008693">
    <property type="entry name" value="MmpS"/>
</dbReference>
<keyword evidence="4" id="KW-0812">Transmembrane</keyword>
<gene>
    <name evidence="8" type="ORF">Dfulv_02475</name>
</gene>
<keyword evidence="5" id="KW-1133">Transmembrane helix</keyword>
<keyword evidence="9" id="KW-1185">Reference proteome</keyword>
<proteinExistence type="inferred from homology"/>
<evidence type="ECO:0000313" key="8">
    <source>
        <dbReference type="EMBL" id="UWP83194.1"/>
    </source>
</evidence>
<dbReference type="Proteomes" id="UP001059617">
    <property type="component" value="Chromosome"/>
</dbReference>